<dbReference type="InterPro" id="IPR004614">
    <property type="entry name" value="P_AcTrfase"/>
</dbReference>
<keyword evidence="6 10" id="KW-0808">Transferase</keyword>
<comment type="similarity">
    <text evidence="3">Belongs to the phosphate acetyltransferase and butyryltransferase family.</text>
</comment>
<name>A0AAW6TVA9_9BACT</name>
<dbReference type="Proteomes" id="UP001431776">
    <property type="component" value="Unassembled WGS sequence"/>
</dbReference>
<dbReference type="NCBIfam" id="NF007233">
    <property type="entry name" value="PRK09653.1"/>
    <property type="match status" value="1"/>
</dbReference>
<dbReference type="InterPro" id="IPR042112">
    <property type="entry name" value="P_AcTrfase_dom2"/>
</dbReference>
<evidence type="ECO:0000313" key="11">
    <source>
        <dbReference type="Proteomes" id="UP001431776"/>
    </source>
</evidence>
<evidence type="ECO:0000256" key="7">
    <source>
        <dbReference type="ARBA" id="ARBA00023315"/>
    </source>
</evidence>
<evidence type="ECO:0000256" key="5">
    <source>
        <dbReference type="ARBA" id="ARBA00021528"/>
    </source>
</evidence>
<dbReference type="NCBIfam" id="TIGR00651">
    <property type="entry name" value="pta"/>
    <property type="match status" value="1"/>
</dbReference>
<evidence type="ECO:0000256" key="2">
    <source>
        <dbReference type="ARBA" id="ARBA00004989"/>
    </source>
</evidence>
<dbReference type="AlphaFoldDB" id="A0AAW6TVA9"/>
<comment type="caution">
    <text evidence="10">The sequence shown here is derived from an EMBL/GenBank/DDBJ whole genome shotgun (WGS) entry which is preliminary data.</text>
</comment>
<comment type="catalytic activity">
    <reaction evidence="1">
        <text>acetyl-CoA + phosphate = acetyl phosphate + CoA</text>
        <dbReference type="Rhea" id="RHEA:19521"/>
        <dbReference type="ChEBI" id="CHEBI:22191"/>
        <dbReference type="ChEBI" id="CHEBI:43474"/>
        <dbReference type="ChEBI" id="CHEBI:57287"/>
        <dbReference type="ChEBI" id="CHEBI:57288"/>
        <dbReference type="EC" id="2.3.1.8"/>
    </reaction>
</comment>
<dbReference type="Pfam" id="PF01515">
    <property type="entry name" value="PTA_PTB"/>
    <property type="match status" value="1"/>
</dbReference>
<keyword evidence="11" id="KW-1185">Reference proteome</keyword>
<dbReference type="PANTHER" id="PTHR43356">
    <property type="entry name" value="PHOSPHATE ACETYLTRANSFERASE"/>
    <property type="match status" value="1"/>
</dbReference>
<dbReference type="PANTHER" id="PTHR43356:SF3">
    <property type="entry name" value="PHOSPHATE ACETYLTRANSFERASE"/>
    <property type="match status" value="1"/>
</dbReference>
<dbReference type="InterPro" id="IPR050500">
    <property type="entry name" value="Phos_Acetyltrans/Butyryltrans"/>
</dbReference>
<organism evidence="10 11">
    <name type="scientific">Anaerobaca lacustris</name>
    <dbReference type="NCBI Taxonomy" id="3044600"/>
    <lineage>
        <taxon>Bacteria</taxon>
        <taxon>Pseudomonadati</taxon>
        <taxon>Planctomycetota</taxon>
        <taxon>Phycisphaerae</taxon>
        <taxon>Sedimentisphaerales</taxon>
        <taxon>Anaerobacaceae</taxon>
        <taxon>Anaerobaca</taxon>
    </lineage>
</organism>
<sequence>MVELDSSRAKADVIDTFTARVVGRKLRLVLPEGRDARIVLAAREIRDRQIAEPIVLGTREQIETASKEAGASLDGIETLDPKESPRLDAYVGRYMEGRDNIAPGVARRMVAKALFHGGMMVACGDAHAMVAGAATATATVIQAGALTVGLAEGIETVSSYFLMIVPRFGDERDKVFVYADCAVNIDPTAEQLADIALASAQSAEGLLSEAPRVALLSYSTRGSADGPSAEKVRNALEIVRSRRSDLAVDGELQADAAVVARVAQKKVKDGSEVAGRANVLIFPDLDAGNIAYKLTQYMAGARAIGPFLQGFARPMADLSRGASVEDIVTTAIITLAQVKDAGPGEERQG</sequence>
<dbReference type="EMBL" id="JASCXX010000011">
    <property type="protein sequence ID" value="MDI6449558.1"/>
    <property type="molecule type" value="Genomic_DNA"/>
</dbReference>
<evidence type="ECO:0000313" key="10">
    <source>
        <dbReference type="EMBL" id="MDI6449558.1"/>
    </source>
</evidence>
<dbReference type="InterPro" id="IPR002505">
    <property type="entry name" value="PTA_PTB"/>
</dbReference>
<dbReference type="SUPFAM" id="SSF53659">
    <property type="entry name" value="Isocitrate/Isopropylmalate dehydrogenase-like"/>
    <property type="match status" value="1"/>
</dbReference>
<dbReference type="Gene3D" id="3.40.50.10750">
    <property type="entry name" value="Isocitrate/Isopropylmalate dehydrogenase-like"/>
    <property type="match status" value="1"/>
</dbReference>
<keyword evidence="7 10" id="KW-0012">Acyltransferase</keyword>
<protein>
    <recommendedName>
        <fullName evidence="5">Phosphate acetyltransferase</fullName>
        <ecNumber evidence="4">2.3.1.8</ecNumber>
    </recommendedName>
    <alternativeName>
        <fullName evidence="8">Phosphotransacetylase</fullName>
    </alternativeName>
</protein>
<evidence type="ECO:0000256" key="1">
    <source>
        <dbReference type="ARBA" id="ARBA00000705"/>
    </source>
</evidence>
<dbReference type="InterPro" id="IPR012147">
    <property type="entry name" value="P_Ac_Bu_trans"/>
</dbReference>
<dbReference type="RefSeq" id="WP_349244964.1">
    <property type="nucleotide sequence ID" value="NZ_JASCXX010000011.1"/>
</dbReference>
<evidence type="ECO:0000256" key="3">
    <source>
        <dbReference type="ARBA" id="ARBA00005656"/>
    </source>
</evidence>
<dbReference type="EC" id="2.3.1.8" evidence="4"/>
<evidence type="ECO:0000256" key="4">
    <source>
        <dbReference type="ARBA" id="ARBA00012707"/>
    </source>
</evidence>
<reference evidence="10" key="1">
    <citation type="submission" date="2023-05" db="EMBL/GenBank/DDBJ databases">
        <title>Anaerotaeda fermentans gen. nov., sp. nov., a novel anaerobic planctomycete of the new family within the order Sedimentisphaerales isolated from Taman Peninsula, Russia.</title>
        <authorList>
            <person name="Khomyakova M.A."/>
            <person name="Merkel A.Y."/>
            <person name="Slobodkin A.I."/>
        </authorList>
    </citation>
    <scope>NUCLEOTIDE SEQUENCE</scope>
    <source>
        <strain evidence="10">M17dextr</strain>
    </source>
</reference>
<accession>A0AAW6TVA9</accession>
<proteinExistence type="inferred from homology"/>
<comment type="pathway">
    <text evidence="2">Metabolic intermediate biosynthesis; acetyl-CoA biosynthesis; acetyl-CoA from acetate: step 2/2.</text>
</comment>
<dbReference type="InterPro" id="IPR042113">
    <property type="entry name" value="P_AcTrfase_dom1"/>
</dbReference>
<evidence type="ECO:0000259" key="9">
    <source>
        <dbReference type="Pfam" id="PF01515"/>
    </source>
</evidence>
<dbReference type="Gene3D" id="3.40.50.10950">
    <property type="match status" value="1"/>
</dbReference>
<dbReference type="GO" id="GO:0008959">
    <property type="term" value="F:phosphate acetyltransferase activity"/>
    <property type="evidence" value="ECO:0007669"/>
    <property type="project" value="UniProtKB-EC"/>
</dbReference>
<feature type="domain" description="Phosphate acetyl/butaryl transferase" evidence="9">
    <location>
        <begin position="15"/>
        <end position="334"/>
    </location>
</feature>
<evidence type="ECO:0000256" key="6">
    <source>
        <dbReference type="ARBA" id="ARBA00022679"/>
    </source>
</evidence>
<evidence type="ECO:0000256" key="8">
    <source>
        <dbReference type="ARBA" id="ARBA00031108"/>
    </source>
</evidence>
<gene>
    <name evidence="10" type="primary">pta</name>
    <name evidence="10" type="ORF">QJ522_10935</name>
</gene>
<dbReference type="PIRSF" id="PIRSF000428">
    <property type="entry name" value="P_Ac_trans"/>
    <property type="match status" value="1"/>
</dbReference>